<proteinExistence type="predicted"/>
<gene>
    <name evidence="1" type="ORF">H6A32_13175</name>
</gene>
<protein>
    <recommendedName>
        <fullName evidence="3">Phage protein</fullName>
    </recommendedName>
</protein>
<evidence type="ECO:0008006" key="3">
    <source>
        <dbReference type="Google" id="ProtNLM"/>
    </source>
</evidence>
<evidence type="ECO:0000313" key="2">
    <source>
        <dbReference type="Proteomes" id="UP000775686"/>
    </source>
</evidence>
<reference evidence="1 2" key="1">
    <citation type="journal article" date="2021" name="Sci. Rep.">
        <title>The distribution of antibiotic resistance genes in chicken gut microbiota commensals.</title>
        <authorList>
            <person name="Juricova H."/>
            <person name="Matiasovicova J."/>
            <person name="Kubasova T."/>
            <person name="Cejkova D."/>
            <person name="Rychlik I."/>
        </authorList>
    </citation>
    <scope>NUCLEOTIDE SEQUENCE [LARGE SCALE GENOMIC DNA]</scope>
    <source>
        <strain evidence="1 2">An770</strain>
    </source>
</reference>
<organism evidence="1 2">
    <name type="scientific">Drancourtella massiliensis</name>
    <dbReference type="NCBI Taxonomy" id="1632013"/>
    <lineage>
        <taxon>Bacteria</taxon>
        <taxon>Bacillati</taxon>
        <taxon>Bacillota</taxon>
        <taxon>Clostridia</taxon>
        <taxon>Eubacteriales</taxon>
        <taxon>Oscillospiraceae</taxon>
        <taxon>Drancourtella</taxon>
    </lineage>
</organism>
<evidence type="ECO:0000313" key="1">
    <source>
        <dbReference type="EMBL" id="MBM6745236.1"/>
    </source>
</evidence>
<keyword evidence="2" id="KW-1185">Reference proteome</keyword>
<dbReference type="EMBL" id="JACJKH010000027">
    <property type="protein sequence ID" value="MBM6745236.1"/>
    <property type="molecule type" value="Genomic_DNA"/>
</dbReference>
<sequence>MSWADKAHKKYQVEKLVKEVLRNPEYKKMQQQEDLKCFSCMALISVDFMMRKHNYGKKRIKEYLAFLEKCMGYVMEDEEYFKLLNEEIERDTGINVLRELDIEIKDDN</sequence>
<dbReference type="RefSeq" id="WP_204864552.1">
    <property type="nucleotide sequence ID" value="NZ_JACJKH010000027.1"/>
</dbReference>
<accession>A0ABS2EJU8</accession>
<name>A0ABS2EJU8_9FIRM</name>
<dbReference type="Proteomes" id="UP000775686">
    <property type="component" value="Unassembled WGS sequence"/>
</dbReference>
<comment type="caution">
    <text evidence="1">The sequence shown here is derived from an EMBL/GenBank/DDBJ whole genome shotgun (WGS) entry which is preliminary data.</text>
</comment>